<dbReference type="AlphaFoldDB" id="A0A8H5HNY0"/>
<evidence type="ECO:0000313" key="6">
    <source>
        <dbReference type="Proteomes" id="UP000518752"/>
    </source>
</evidence>
<gene>
    <name evidence="5" type="ORF">D9757_005890</name>
</gene>
<evidence type="ECO:0000256" key="1">
    <source>
        <dbReference type="ARBA" id="ARBA00001974"/>
    </source>
</evidence>
<dbReference type="Pfam" id="PF00732">
    <property type="entry name" value="GMC_oxred_N"/>
    <property type="match status" value="1"/>
</dbReference>
<evidence type="ECO:0000313" key="5">
    <source>
        <dbReference type="EMBL" id="KAF5386490.1"/>
    </source>
</evidence>
<accession>A0A8H5HNY0</accession>
<dbReference type="PIRSF" id="PIRSF000137">
    <property type="entry name" value="Alcohol_oxidase"/>
    <property type="match status" value="1"/>
</dbReference>
<organism evidence="5 6">
    <name type="scientific">Collybiopsis confluens</name>
    <dbReference type="NCBI Taxonomy" id="2823264"/>
    <lineage>
        <taxon>Eukaryota</taxon>
        <taxon>Fungi</taxon>
        <taxon>Dikarya</taxon>
        <taxon>Basidiomycota</taxon>
        <taxon>Agaricomycotina</taxon>
        <taxon>Agaricomycetes</taxon>
        <taxon>Agaricomycetidae</taxon>
        <taxon>Agaricales</taxon>
        <taxon>Marasmiineae</taxon>
        <taxon>Omphalotaceae</taxon>
        <taxon>Collybiopsis</taxon>
    </lineage>
</organism>
<dbReference type="PANTHER" id="PTHR11552">
    <property type="entry name" value="GLUCOSE-METHANOL-CHOLINE GMC OXIDOREDUCTASE"/>
    <property type="match status" value="1"/>
</dbReference>
<evidence type="ECO:0000256" key="3">
    <source>
        <dbReference type="PIRSR" id="PIRSR000137-2"/>
    </source>
</evidence>
<feature type="binding site" evidence="3">
    <location>
        <position position="53"/>
    </location>
    <ligand>
        <name>FAD</name>
        <dbReference type="ChEBI" id="CHEBI:57692"/>
    </ligand>
</feature>
<sequence>MEKTERTTNNVILIYLLRYIDANTGKRSDTAHHFIYNLEDKKHNLQVLTNSRVVRVIFEDSRAVGVECATRKDFKDNNIGAQGTTNRNKVVYASRLVVLSSGAFGSPAILERSGIGSEEILKRVDIPQIVDLPGVGENYKGKVVILAKLLIHCANSLIDHNLCTSAYFASEDSDCLDEIFTGKEDAIRPYLPLPTSSVDAGVKLRPITPEDFEELGPSFKNVWNTNFDGLIVDPPGTKTFGIIFGLMYPRAVGYTHVTSGNNPWAPLKFKHGFLEDLSDVAVLRWCYKRGRELARRMKSFRGEILARHPKFSSSSETVALKNNDANPVSLIRTASGPIRTDSRSIVYSSEDNKAIDDYLGTCAMKPRADGGVVDSRLNVYGVQNLKVADMSIAPSNVGANTYNTALIIGSVNFPAESTDVHLNPNMNQREKAFLIIAEDLGIDVSD</sequence>
<dbReference type="PROSITE" id="PS00624">
    <property type="entry name" value="GMC_OXRED_2"/>
    <property type="match status" value="1"/>
</dbReference>
<evidence type="ECO:0000256" key="2">
    <source>
        <dbReference type="ARBA" id="ARBA00010790"/>
    </source>
</evidence>
<keyword evidence="3" id="KW-0274">FAD</keyword>
<dbReference type="SUPFAM" id="SSF54373">
    <property type="entry name" value="FAD-linked reductases, C-terminal domain"/>
    <property type="match status" value="1"/>
</dbReference>
<dbReference type="InterPro" id="IPR000172">
    <property type="entry name" value="GMC_OxRdtase_N"/>
</dbReference>
<dbReference type="GO" id="GO:0016614">
    <property type="term" value="F:oxidoreductase activity, acting on CH-OH group of donors"/>
    <property type="evidence" value="ECO:0007669"/>
    <property type="project" value="InterPro"/>
</dbReference>
<comment type="similarity">
    <text evidence="2">Belongs to the GMC oxidoreductase family.</text>
</comment>
<protein>
    <recommendedName>
        <fullName evidence="4">Glucose-methanol-choline oxidoreductase N-terminal domain-containing protein</fullName>
    </recommendedName>
</protein>
<evidence type="ECO:0000259" key="4">
    <source>
        <dbReference type="PROSITE" id="PS00624"/>
    </source>
</evidence>
<dbReference type="Gene3D" id="3.30.560.10">
    <property type="entry name" value="Glucose Oxidase, domain 3"/>
    <property type="match status" value="1"/>
</dbReference>
<keyword evidence="3" id="KW-0285">Flavoprotein</keyword>
<name>A0A8H5HNY0_9AGAR</name>
<dbReference type="SUPFAM" id="SSF51905">
    <property type="entry name" value="FAD/NAD(P)-binding domain"/>
    <property type="match status" value="1"/>
</dbReference>
<proteinExistence type="inferred from homology"/>
<comment type="cofactor">
    <cofactor evidence="1 3">
        <name>FAD</name>
        <dbReference type="ChEBI" id="CHEBI:57692"/>
    </cofactor>
</comment>
<dbReference type="OrthoDB" id="269227at2759"/>
<reference evidence="5 6" key="1">
    <citation type="journal article" date="2020" name="ISME J.">
        <title>Uncovering the hidden diversity of litter-decomposition mechanisms in mushroom-forming fungi.</title>
        <authorList>
            <person name="Floudas D."/>
            <person name="Bentzer J."/>
            <person name="Ahren D."/>
            <person name="Johansson T."/>
            <person name="Persson P."/>
            <person name="Tunlid A."/>
        </authorList>
    </citation>
    <scope>NUCLEOTIDE SEQUENCE [LARGE SCALE GENOMIC DNA]</scope>
    <source>
        <strain evidence="5 6">CBS 406.79</strain>
    </source>
</reference>
<dbReference type="EMBL" id="JAACJN010000035">
    <property type="protein sequence ID" value="KAF5386490.1"/>
    <property type="molecule type" value="Genomic_DNA"/>
</dbReference>
<dbReference type="InterPro" id="IPR007867">
    <property type="entry name" value="GMC_OxRtase_C"/>
</dbReference>
<dbReference type="GO" id="GO:0050660">
    <property type="term" value="F:flavin adenine dinucleotide binding"/>
    <property type="evidence" value="ECO:0007669"/>
    <property type="project" value="InterPro"/>
</dbReference>
<dbReference type="InterPro" id="IPR036188">
    <property type="entry name" value="FAD/NAD-bd_sf"/>
</dbReference>
<feature type="domain" description="Glucose-methanol-choline oxidoreductase N-terminal" evidence="4">
    <location>
        <begin position="102"/>
        <end position="116"/>
    </location>
</feature>
<comment type="caution">
    <text evidence="5">The sequence shown here is derived from an EMBL/GenBank/DDBJ whole genome shotgun (WGS) entry which is preliminary data.</text>
</comment>
<dbReference type="Pfam" id="PF05199">
    <property type="entry name" value="GMC_oxred_C"/>
    <property type="match status" value="1"/>
</dbReference>
<dbReference type="PANTHER" id="PTHR11552:SF78">
    <property type="entry name" value="GLUCOSE-METHANOL-CHOLINE OXIDOREDUCTASE N-TERMINAL DOMAIN-CONTAINING PROTEIN"/>
    <property type="match status" value="1"/>
</dbReference>
<dbReference type="Gene3D" id="3.50.50.60">
    <property type="entry name" value="FAD/NAD(P)-binding domain"/>
    <property type="match status" value="2"/>
</dbReference>
<keyword evidence="6" id="KW-1185">Reference proteome</keyword>
<dbReference type="InterPro" id="IPR012132">
    <property type="entry name" value="GMC_OxRdtase"/>
</dbReference>
<dbReference type="Proteomes" id="UP000518752">
    <property type="component" value="Unassembled WGS sequence"/>
</dbReference>